<dbReference type="Proteomes" id="UP000027778">
    <property type="component" value="Unassembled WGS sequence"/>
</dbReference>
<proteinExistence type="predicted"/>
<gene>
    <name evidence="1" type="ORF">BAGA_10040</name>
</gene>
<evidence type="ECO:0000313" key="1">
    <source>
        <dbReference type="EMBL" id="KEK23261.1"/>
    </source>
</evidence>
<evidence type="ECO:0008006" key="3">
    <source>
        <dbReference type="Google" id="ProtNLM"/>
    </source>
</evidence>
<evidence type="ECO:0000313" key="2">
    <source>
        <dbReference type="Proteomes" id="UP000027778"/>
    </source>
</evidence>
<dbReference type="STRING" id="574375.AZF08_14870"/>
<name>A0A073K9P0_9BACI</name>
<sequence length="120" mass="14829">MSEIENIMRCCNRKDELFRTYIACLLQLKHHNKLFRKMYQELRADFLVRGICEREVDWIIKESKDYKSYYLPKALRWDFLRKNPSIIESVCTKLFAYERLNLTIREWRNVIICIERELLF</sequence>
<reference evidence="1 2" key="1">
    <citation type="submission" date="2014-06" db="EMBL/GenBank/DDBJ databases">
        <title>Draft genome sequence of Bacillus gaemokensis JCM 15801 (MCCC 1A00707).</title>
        <authorList>
            <person name="Lai Q."/>
            <person name="Liu Y."/>
            <person name="Shao Z."/>
        </authorList>
    </citation>
    <scope>NUCLEOTIDE SEQUENCE [LARGE SCALE GENOMIC DNA]</scope>
    <source>
        <strain evidence="1 2">JCM 15801</strain>
    </source>
</reference>
<dbReference type="EMBL" id="JOTM01000018">
    <property type="protein sequence ID" value="KEK23261.1"/>
    <property type="molecule type" value="Genomic_DNA"/>
</dbReference>
<dbReference type="RefSeq" id="WP_033675860.1">
    <property type="nucleotide sequence ID" value="NZ_JOTM01000018.1"/>
</dbReference>
<accession>A0A073K9P0</accession>
<protein>
    <recommendedName>
        <fullName evidence="3">Group-specific protein</fullName>
    </recommendedName>
</protein>
<comment type="caution">
    <text evidence="1">The sequence shown here is derived from an EMBL/GenBank/DDBJ whole genome shotgun (WGS) entry which is preliminary data.</text>
</comment>
<keyword evidence="2" id="KW-1185">Reference proteome</keyword>
<dbReference type="AlphaFoldDB" id="A0A073K9P0"/>
<organism evidence="1 2">
    <name type="scientific">Bacillus gaemokensis</name>
    <dbReference type="NCBI Taxonomy" id="574375"/>
    <lineage>
        <taxon>Bacteria</taxon>
        <taxon>Bacillati</taxon>
        <taxon>Bacillota</taxon>
        <taxon>Bacilli</taxon>
        <taxon>Bacillales</taxon>
        <taxon>Bacillaceae</taxon>
        <taxon>Bacillus</taxon>
        <taxon>Bacillus cereus group</taxon>
    </lineage>
</organism>
<dbReference type="OrthoDB" id="2908547at2"/>